<evidence type="ECO:0000256" key="2">
    <source>
        <dbReference type="SAM" id="Phobius"/>
    </source>
</evidence>
<dbReference type="PANTHER" id="PTHR15887">
    <property type="entry name" value="TRANSMEMBRANE PROTEIN 69"/>
    <property type="match status" value="1"/>
</dbReference>
<name>A0AB34L064_9PEZI</name>
<dbReference type="InterPro" id="IPR021836">
    <property type="entry name" value="DUF3429"/>
</dbReference>
<accession>A0AB34L064</accession>
<protein>
    <recommendedName>
        <fullName evidence="5">Mitochondrial inner membrane protein 1</fullName>
    </recommendedName>
</protein>
<feature type="region of interest" description="Disordered" evidence="1">
    <location>
        <begin position="319"/>
        <end position="342"/>
    </location>
</feature>
<evidence type="ECO:0000256" key="1">
    <source>
        <dbReference type="SAM" id="MobiDB-lite"/>
    </source>
</evidence>
<feature type="transmembrane region" description="Helical" evidence="2">
    <location>
        <begin position="219"/>
        <end position="246"/>
    </location>
</feature>
<feature type="transmembrane region" description="Helical" evidence="2">
    <location>
        <begin position="186"/>
        <end position="207"/>
    </location>
</feature>
<reference evidence="3 4" key="1">
    <citation type="journal article" date="2020" name="Microbiol. Resour. Announc.">
        <title>Draft Genome Sequence of a Cladosporium Species Isolated from the Mesophotic Ascidian Didemnum maculosum.</title>
        <authorList>
            <person name="Gioti A."/>
            <person name="Siaperas R."/>
            <person name="Nikolaivits E."/>
            <person name="Le Goff G."/>
            <person name="Ouazzani J."/>
            <person name="Kotoulas G."/>
            <person name="Topakas E."/>
        </authorList>
    </citation>
    <scope>NUCLEOTIDE SEQUENCE [LARGE SCALE GENOMIC DNA]</scope>
    <source>
        <strain evidence="3 4">TM138-S3</strain>
    </source>
</reference>
<keyword evidence="2" id="KW-0812">Transmembrane</keyword>
<gene>
    <name evidence="3" type="ORF">WHR41_02548</name>
</gene>
<dbReference type="AlphaFoldDB" id="A0AB34L064"/>
<organism evidence="3 4">
    <name type="scientific">Cladosporium halotolerans</name>
    <dbReference type="NCBI Taxonomy" id="1052096"/>
    <lineage>
        <taxon>Eukaryota</taxon>
        <taxon>Fungi</taxon>
        <taxon>Dikarya</taxon>
        <taxon>Ascomycota</taxon>
        <taxon>Pezizomycotina</taxon>
        <taxon>Dothideomycetes</taxon>
        <taxon>Dothideomycetidae</taxon>
        <taxon>Cladosporiales</taxon>
        <taxon>Cladosporiaceae</taxon>
        <taxon>Cladosporium</taxon>
    </lineage>
</organism>
<dbReference type="Proteomes" id="UP000803884">
    <property type="component" value="Unassembled WGS sequence"/>
</dbReference>
<dbReference type="PANTHER" id="PTHR15887:SF1">
    <property type="entry name" value="TRANSMEMBRANE PROTEIN 69"/>
    <property type="match status" value="1"/>
</dbReference>
<evidence type="ECO:0008006" key="5">
    <source>
        <dbReference type="Google" id="ProtNLM"/>
    </source>
</evidence>
<keyword evidence="4" id="KW-1185">Reference proteome</keyword>
<dbReference type="EMBL" id="JAAQHG020000006">
    <property type="protein sequence ID" value="KAL1588955.1"/>
    <property type="molecule type" value="Genomic_DNA"/>
</dbReference>
<keyword evidence="2" id="KW-1133">Transmembrane helix</keyword>
<proteinExistence type="predicted"/>
<evidence type="ECO:0000313" key="3">
    <source>
        <dbReference type="EMBL" id="KAL1588955.1"/>
    </source>
</evidence>
<dbReference type="GeneID" id="96003992"/>
<keyword evidence="2" id="KW-0472">Membrane</keyword>
<sequence>MLRSGASRSALRAVNTPAFKVAQTPFRQQFASQLCTAARRPQALAAMKPLALVRMASGMVDKVDLKKEAEKAKETLKATPELVSTESSTRPTFGGEVGVKETHDDHDMMAGVRSDMKTIKDTFSLEGVPREAYWIGMAGVLPYMATSLSTVYAAWEINHAAATGSGFLMNEKSAELFLHILEPLQIGYGATIISFLGAIHWGLEFGGYGGHLGYKRYQIGVLATALAWPTILLPAEYALIGQFLIFNFLYYTDSRATKRGWAPAWYAVYRFVLTFIVGSAIVASLIGRGQIADRIGKLPGPADKIREFRESQVQMIEEEEEARRQFLGSKDEDEEEEEEDDE</sequence>
<evidence type="ECO:0000313" key="4">
    <source>
        <dbReference type="Proteomes" id="UP000803884"/>
    </source>
</evidence>
<dbReference type="RefSeq" id="XP_069232060.1">
    <property type="nucleotide sequence ID" value="XM_069371154.1"/>
</dbReference>
<feature type="compositionally biased region" description="Acidic residues" evidence="1">
    <location>
        <begin position="331"/>
        <end position="342"/>
    </location>
</feature>
<dbReference type="Pfam" id="PF11911">
    <property type="entry name" value="DUF3429"/>
    <property type="match status" value="1"/>
</dbReference>
<feature type="transmembrane region" description="Helical" evidence="2">
    <location>
        <begin position="266"/>
        <end position="287"/>
    </location>
</feature>
<feature type="transmembrane region" description="Helical" evidence="2">
    <location>
        <begin position="132"/>
        <end position="155"/>
    </location>
</feature>
<comment type="caution">
    <text evidence="3">The sequence shown here is derived from an EMBL/GenBank/DDBJ whole genome shotgun (WGS) entry which is preliminary data.</text>
</comment>